<dbReference type="Gene3D" id="3.30.70.330">
    <property type="match status" value="1"/>
</dbReference>
<organism evidence="3 4">
    <name type="scientific">Hemibagrus guttatus</name>
    <dbReference type="NCBI Taxonomy" id="175788"/>
    <lineage>
        <taxon>Eukaryota</taxon>
        <taxon>Metazoa</taxon>
        <taxon>Chordata</taxon>
        <taxon>Craniata</taxon>
        <taxon>Vertebrata</taxon>
        <taxon>Euteleostomi</taxon>
        <taxon>Actinopterygii</taxon>
        <taxon>Neopterygii</taxon>
        <taxon>Teleostei</taxon>
        <taxon>Ostariophysi</taxon>
        <taxon>Siluriformes</taxon>
        <taxon>Bagridae</taxon>
        <taxon>Hemibagrus</taxon>
    </lineage>
</organism>
<accession>A0AAE0RJM8</accession>
<dbReference type="EMBL" id="JAUCMX010000001">
    <property type="protein sequence ID" value="KAK3556782.1"/>
    <property type="molecule type" value="Genomic_DNA"/>
</dbReference>
<feature type="domain" description="RRM" evidence="2">
    <location>
        <begin position="18"/>
        <end position="76"/>
    </location>
</feature>
<comment type="caution">
    <text evidence="3">The sequence shown here is derived from an EMBL/GenBank/DDBJ whole genome shotgun (WGS) entry which is preliminary data.</text>
</comment>
<dbReference type="GO" id="GO:0003723">
    <property type="term" value="F:RNA binding"/>
    <property type="evidence" value="ECO:0007669"/>
    <property type="project" value="UniProtKB-UniRule"/>
</dbReference>
<dbReference type="InterPro" id="IPR000504">
    <property type="entry name" value="RRM_dom"/>
</dbReference>
<name>A0AAE0RJM8_9TELE</name>
<dbReference type="SUPFAM" id="SSF54928">
    <property type="entry name" value="RNA-binding domain, RBD"/>
    <property type="match status" value="1"/>
</dbReference>
<evidence type="ECO:0000313" key="4">
    <source>
        <dbReference type="Proteomes" id="UP001274896"/>
    </source>
</evidence>
<gene>
    <name evidence="3" type="ORF">QTP70_019714</name>
</gene>
<keyword evidence="4" id="KW-1185">Reference proteome</keyword>
<protein>
    <recommendedName>
        <fullName evidence="2">RRM domain-containing protein</fullName>
    </recommendedName>
</protein>
<evidence type="ECO:0000313" key="3">
    <source>
        <dbReference type="EMBL" id="KAK3556782.1"/>
    </source>
</evidence>
<dbReference type="InterPro" id="IPR012677">
    <property type="entry name" value="Nucleotide-bd_a/b_plait_sf"/>
</dbReference>
<dbReference type="InterPro" id="IPR035979">
    <property type="entry name" value="RBD_domain_sf"/>
</dbReference>
<reference evidence="3" key="1">
    <citation type="submission" date="2023-06" db="EMBL/GenBank/DDBJ databases">
        <title>Male Hemibagrus guttatus genome.</title>
        <authorList>
            <person name="Bian C."/>
        </authorList>
    </citation>
    <scope>NUCLEOTIDE SEQUENCE</scope>
    <source>
        <strain evidence="3">Male_cb2023</strain>
        <tissue evidence="3">Muscle</tissue>
    </source>
</reference>
<evidence type="ECO:0000256" key="1">
    <source>
        <dbReference type="PROSITE-ProRule" id="PRU00176"/>
    </source>
</evidence>
<dbReference type="Proteomes" id="UP001274896">
    <property type="component" value="Unassembled WGS sequence"/>
</dbReference>
<evidence type="ECO:0000259" key="2">
    <source>
        <dbReference type="PROSITE" id="PS50102"/>
    </source>
</evidence>
<dbReference type="PROSITE" id="PS50102">
    <property type="entry name" value="RRM"/>
    <property type="match status" value="1"/>
</dbReference>
<proteinExistence type="predicted"/>
<dbReference type="Pfam" id="PF00076">
    <property type="entry name" value="RRM_1"/>
    <property type="match status" value="1"/>
</dbReference>
<keyword evidence="1" id="KW-0694">RNA-binding</keyword>
<dbReference type="AlphaFoldDB" id="A0AAE0RJM8"/>
<sequence length="76" mass="8835">MRVMWSHWELTMKNIVGSNIFNKNLDESINSVALFDTFYVFGRIVSCKVVDSKGYGYIQYESVEQLNGKQLNNHQV</sequence>